<gene>
    <name evidence="1" type="ORF">OFUS_LOCUS17608</name>
</gene>
<keyword evidence="2" id="KW-1185">Reference proteome</keyword>
<evidence type="ECO:0000313" key="2">
    <source>
        <dbReference type="Proteomes" id="UP000749559"/>
    </source>
</evidence>
<organism evidence="1 2">
    <name type="scientific">Owenia fusiformis</name>
    <name type="common">Polychaete worm</name>
    <dbReference type="NCBI Taxonomy" id="6347"/>
    <lineage>
        <taxon>Eukaryota</taxon>
        <taxon>Metazoa</taxon>
        <taxon>Spiralia</taxon>
        <taxon>Lophotrochozoa</taxon>
        <taxon>Annelida</taxon>
        <taxon>Polychaeta</taxon>
        <taxon>Sedentaria</taxon>
        <taxon>Canalipalpata</taxon>
        <taxon>Sabellida</taxon>
        <taxon>Oweniida</taxon>
        <taxon>Oweniidae</taxon>
        <taxon>Owenia</taxon>
    </lineage>
</organism>
<dbReference type="Proteomes" id="UP000749559">
    <property type="component" value="Unassembled WGS sequence"/>
</dbReference>
<name>A0A8S4PE02_OWEFU</name>
<sequence length="116" mass="13215">MHDVDSLCKSMVMKLQFVSKFQNLCFQNCLENVIMINHDISFLLSPEIFQVTQKDALSIRMGKCRFSHDNISIARFTGRPQKVYPTSKPGYYNSEHFSKNTKVAVKGLFCSPSNGT</sequence>
<proteinExistence type="predicted"/>
<evidence type="ECO:0000313" key="1">
    <source>
        <dbReference type="EMBL" id="CAH1792666.1"/>
    </source>
</evidence>
<dbReference type="AlphaFoldDB" id="A0A8S4PE02"/>
<dbReference type="EMBL" id="CAIIXF020000008">
    <property type="protein sequence ID" value="CAH1792666.1"/>
    <property type="molecule type" value="Genomic_DNA"/>
</dbReference>
<comment type="caution">
    <text evidence="1">The sequence shown here is derived from an EMBL/GenBank/DDBJ whole genome shotgun (WGS) entry which is preliminary data.</text>
</comment>
<accession>A0A8S4PE02</accession>
<protein>
    <submittedName>
        <fullName evidence="1">Uncharacterized protein</fullName>
    </submittedName>
</protein>
<reference evidence="1" key="1">
    <citation type="submission" date="2022-03" db="EMBL/GenBank/DDBJ databases">
        <authorList>
            <person name="Martin C."/>
        </authorList>
    </citation>
    <scope>NUCLEOTIDE SEQUENCE</scope>
</reference>